<sequence length="102" mass="11683">MISRQRKSIEQAFRWGKIVSLRFLPRTGSFDAEMPYFQRCGTIPVQSRVRNQSGICQPDPHFCHRLSVCGKRPREPPLQGSNFGKNRASLTRPARATLDQPE</sequence>
<comment type="caution">
    <text evidence="2">The sequence shown here is derived from an EMBL/GenBank/DDBJ whole genome shotgun (WGS) entry which is preliminary data.</text>
</comment>
<dbReference type="Proteomes" id="UP001416858">
    <property type="component" value="Unassembled WGS sequence"/>
</dbReference>
<feature type="region of interest" description="Disordered" evidence="1">
    <location>
        <begin position="73"/>
        <end position="102"/>
    </location>
</feature>
<keyword evidence="3" id="KW-1185">Reference proteome</keyword>
<protein>
    <recommendedName>
        <fullName evidence="4">Transposase DDE domain-containing protein</fullName>
    </recommendedName>
</protein>
<evidence type="ECO:0008006" key="4">
    <source>
        <dbReference type="Google" id="ProtNLM"/>
    </source>
</evidence>
<reference evidence="2 3" key="1">
    <citation type="submission" date="2024-02" db="EMBL/GenBank/DDBJ databases">
        <title>Rhodopirellula caenicola NBRC 110016.</title>
        <authorList>
            <person name="Ichikawa N."/>
            <person name="Katano-Makiyama Y."/>
            <person name="Hidaka K."/>
        </authorList>
    </citation>
    <scope>NUCLEOTIDE SEQUENCE [LARGE SCALE GENOMIC DNA]</scope>
    <source>
        <strain evidence="2 3">NBRC 110016</strain>
    </source>
</reference>
<accession>A0ABP9VQS3</accession>
<organism evidence="2 3">
    <name type="scientific">Novipirellula caenicola</name>
    <dbReference type="NCBI Taxonomy" id="1536901"/>
    <lineage>
        <taxon>Bacteria</taxon>
        <taxon>Pseudomonadati</taxon>
        <taxon>Planctomycetota</taxon>
        <taxon>Planctomycetia</taxon>
        <taxon>Pirellulales</taxon>
        <taxon>Pirellulaceae</taxon>
        <taxon>Novipirellula</taxon>
    </lineage>
</organism>
<dbReference type="EMBL" id="BAABRO010000003">
    <property type="protein sequence ID" value="GAA5506660.1"/>
    <property type="molecule type" value="Genomic_DNA"/>
</dbReference>
<proteinExistence type="predicted"/>
<name>A0ABP9VQS3_9BACT</name>
<gene>
    <name evidence="2" type="ORF">Rcae01_02113</name>
</gene>
<evidence type="ECO:0000313" key="3">
    <source>
        <dbReference type="Proteomes" id="UP001416858"/>
    </source>
</evidence>
<evidence type="ECO:0000256" key="1">
    <source>
        <dbReference type="SAM" id="MobiDB-lite"/>
    </source>
</evidence>
<evidence type="ECO:0000313" key="2">
    <source>
        <dbReference type="EMBL" id="GAA5506660.1"/>
    </source>
</evidence>